<feature type="coiled-coil region" evidence="8">
    <location>
        <begin position="1594"/>
        <end position="1806"/>
    </location>
</feature>
<feature type="coiled-coil region" evidence="8">
    <location>
        <begin position="1393"/>
        <end position="1462"/>
    </location>
</feature>
<dbReference type="PANTHER" id="PTHR18879:SF20">
    <property type="entry name" value="CENTROSOMAL PROTEIN OF 290 KDA"/>
    <property type="match status" value="1"/>
</dbReference>
<organism evidence="10 11">
    <name type="scientific">Schistosoma margrebowiei</name>
    <dbReference type="NCBI Taxonomy" id="48269"/>
    <lineage>
        <taxon>Eukaryota</taxon>
        <taxon>Metazoa</taxon>
        <taxon>Spiralia</taxon>
        <taxon>Lophotrochozoa</taxon>
        <taxon>Platyhelminthes</taxon>
        <taxon>Trematoda</taxon>
        <taxon>Digenea</taxon>
        <taxon>Strigeidida</taxon>
        <taxon>Schistosomatoidea</taxon>
        <taxon>Schistosomatidae</taxon>
        <taxon>Schistosoma</taxon>
    </lineage>
</organism>
<protein>
    <recommendedName>
        <fullName evidence="12">Centrosomal protein of 290kDa coiled-coil region domain-containing protein</fullName>
    </recommendedName>
</protein>
<evidence type="ECO:0000256" key="2">
    <source>
        <dbReference type="ARBA" id="ARBA00004300"/>
    </source>
</evidence>
<evidence type="ECO:0000313" key="10">
    <source>
        <dbReference type="Proteomes" id="UP000050790"/>
    </source>
</evidence>
<evidence type="ECO:0008006" key="12">
    <source>
        <dbReference type="Google" id="ProtNLM"/>
    </source>
</evidence>
<dbReference type="GO" id="GO:0034451">
    <property type="term" value="C:centriolar satellite"/>
    <property type="evidence" value="ECO:0007669"/>
    <property type="project" value="TreeGrafter"/>
</dbReference>
<feature type="coiled-coil region" evidence="8">
    <location>
        <begin position="1125"/>
        <end position="1300"/>
    </location>
</feature>
<dbReference type="InterPro" id="IPR026201">
    <property type="entry name" value="Cep290"/>
</dbReference>
<dbReference type="GO" id="GO:1905515">
    <property type="term" value="P:non-motile cilium assembly"/>
    <property type="evidence" value="ECO:0007669"/>
    <property type="project" value="TreeGrafter"/>
</dbReference>
<dbReference type="GO" id="GO:0097711">
    <property type="term" value="P:ciliary basal body-plasma membrane docking"/>
    <property type="evidence" value="ECO:0007669"/>
    <property type="project" value="TreeGrafter"/>
</dbReference>
<name>A0AA85A158_9TREM</name>
<dbReference type="PANTHER" id="PTHR18879">
    <property type="entry name" value="CENTROSOMAL PROTEIN OF 290 KDA"/>
    <property type="match status" value="1"/>
</dbReference>
<proteinExistence type="predicted"/>
<evidence type="ECO:0000256" key="6">
    <source>
        <dbReference type="ARBA" id="ARBA00023212"/>
    </source>
</evidence>
<evidence type="ECO:0000256" key="9">
    <source>
        <dbReference type="SAM" id="MobiDB-lite"/>
    </source>
</evidence>
<keyword evidence="7" id="KW-0966">Cell projection</keyword>
<keyword evidence="5 8" id="KW-0175">Coiled coil</keyword>
<feature type="coiled-coil region" evidence="8">
    <location>
        <begin position="1883"/>
        <end position="2008"/>
    </location>
</feature>
<dbReference type="Proteomes" id="UP000050790">
    <property type="component" value="Unassembled WGS sequence"/>
</dbReference>
<feature type="coiled-coil region" evidence="8">
    <location>
        <begin position="619"/>
        <end position="692"/>
    </location>
</feature>
<evidence type="ECO:0000256" key="8">
    <source>
        <dbReference type="SAM" id="Coils"/>
    </source>
</evidence>
<dbReference type="GO" id="GO:1905349">
    <property type="term" value="P:ciliary transition zone assembly"/>
    <property type="evidence" value="ECO:0007669"/>
    <property type="project" value="TreeGrafter"/>
</dbReference>
<dbReference type="WBParaSite" id="SMRG1_5760.1">
    <property type="protein sequence ID" value="SMRG1_5760.1"/>
    <property type="gene ID" value="SMRG1_5760"/>
</dbReference>
<comment type="subcellular location">
    <subcellularLocation>
        <location evidence="1">Cytoplasm</location>
        <location evidence="1">Cytoskeleton</location>
        <location evidence="1">Cilium basal body</location>
    </subcellularLocation>
    <subcellularLocation>
        <location evidence="2">Cytoplasm</location>
        <location evidence="2">Cytoskeleton</location>
        <location evidence="2">Microtubule organizing center</location>
        <location evidence="2">Centrosome</location>
    </subcellularLocation>
</comment>
<feature type="coiled-coil region" evidence="8">
    <location>
        <begin position="68"/>
        <end position="547"/>
    </location>
</feature>
<evidence type="ECO:0000256" key="1">
    <source>
        <dbReference type="ARBA" id="ARBA00004120"/>
    </source>
</evidence>
<feature type="coiled-coil region" evidence="8">
    <location>
        <begin position="732"/>
        <end position="787"/>
    </location>
</feature>
<evidence type="ECO:0000256" key="7">
    <source>
        <dbReference type="ARBA" id="ARBA00023273"/>
    </source>
</evidence>
<keyword evidence="3" id="KW-0963">Cytoplasm</keyword>
<feature type="coiled-coil region" evidence="8">
    <location>
        <begin position="2043"/>
        <end position="2146"/>
    </location>
</feature>
<evidence type="ECO:0000256" key="4">
    <source>
        <dbReference type="ARBA" id="ARBA00022794"/>
    </source>
</evidence>
<reference evidence="11" key="1">
    <citation type="submission" date="2023-11" db="UniProtKB">
        <authorList>
            <consortium name="WormBaseParasite"/>
        </authorList>
    </citation>
    <scope>IDENTIFICATION</scope>
</reference>
<feature type="coiled-coil region" evidence="8">
    <location>
        <begin position="1011"/>
        <end position="1069"/>
    </location>
</feature>
<evidence type="ECO:0000313" key="11">
    <source>
        <dbReference type="WBParaSite" id="SMRG1_5760.1"/>
    </source>
</evidence>
<feature type="coiled-coil region" evidence="8">
    <location>
        <begin position="861"/>
        <end position="895"/>
    </location>
</feature>
<keyword evidence="4" id="KW-0970">Cilium biogenesis/degradation</keyword>
<keyword evidence="6" id="KW-0206">Cytoskeleton</keyword>
<feature type="coiled-coil region" evidence="8">
    <location>
        <begin position="2208"/>
        <end position="2300"/>
    </location>
</feature>
<dbReference type="GO" id="GO:0035869">
    <property type="term" value="C:ciliary transition zone"/>
    <property type="evidence" value="ECO:0007669"/>
    <property type="project" value="TreeGrafter"/>
</dbReference>
<feature type="compositionally biased region" description="Polar residues" evidence="9">
    <location>
        <begin position="2176"/>
        <end position="2190"/>
    </location>
</feature>
<evidence type="ECO:0000256" key="3">
    <source>
        <dbReference type="ARBA" id="ARBA00022490"/>
    </source>
</evidence>
<evidence type="ECO:0000256" key="5">
    <source>
        <dbReference type="ARBA" id="ARBA00023054"/>
    </source>
</evidence>
<accession>A0AA85A158</accession>
<sequence length="2325" mass="270763">MLEFSWDKIAKLNEADIDIDNANYYCQLFLDANVEDWDDNDRLKHVFQITQTLLNLKWEQWKLLETSLLDKTSEINNLKDQIRELEQENKDLQKAISASGLDRGSIGETRRLEFKVVKLQSELESLRIAKDASFKEKEELLNEKGDLERKVELVSKENKELQERCDYLHLQLQDRPSFFGKSNEEANYRKEISSLRAKIRVQKAEIDGLEDEKQNLWSDVNRLESNLRQASMEIDRATDDYVKMKEALSEADKSHAEKSAECSMLRAQLANLSEKIGHPEETNNLIMSVVEQKIEEWKEILADKDMEIVRLNERIIEFSQELRDLKADSDKTSVQALMKSIKDRDVQIHSLKKQLTDATNEVEKSTTLLNELAKQSNENEFDPSSRKAERIVVLRKQLQEKENLNIELEKRLELAEEAAQSQANEVNILEKQLKRYEEGEYGLSEAIAELKATRLQLNSKERQLEEVCRLASQAESSLNEINLENEHLRSKLGIPLIEKIDLNGYRRQKRAEVEEDRAVNIILQKEIEKLEDERLELKRKLRTLARQLGQQYGSSDLHVDGVLLGNLNQVSEEVVSTQSARVVSASRSSQKNKSSPTQDKLTDLPEVWKARFKVLDEELVQAVKQIEEEHKKHDKLETRLKQITEANVLLESGLKEVQNQIHSFHIESKNQLDLSEEKKQSKSNNITKTERREVANNKLKIKNEIIQLDCPSLDKLLAALDARNMVEDIDSGQFLKSRVDQLEGANQELRSNLRDIRMSSALYEVKLNEAHNRIKQLESQLESVNLLDNNIPSQAFLEGQSPLPKDINPDTAKVILSLEEHLLTMMKDISDKNTQLAYIDNQMEAARRKYAVCKHHQGLLYRDFYNERQTWKKEKEKLEQRLECSEMRVNELAVHKSELHHLQDILSSLCDSSGDKEQSESSPIKQKIADQSRQILLLRVNEVGLRRRYLATREREVALSKENTNLKSDIFQLESAVSARLNYYARCKETAAFQIQKLQKTLDRCVPEDELNNLRNEYETLAIKYKELLESGSNSVNYQLALKSTQTNLDTLKKQHDELKEQLTIEKERRYLLENSINQLQSNVTVKSDQVENNVTDTNIAKRLALIEMKELNERERANHIQIILNTVQDANHQLELRNRELENKFTEITKSLIELQQTEKKLRQELTKAVPMSEHQEIETKNTELEQTNLKLRHEVEQLKEVALISMNQHQNLEDQLNSQSTEIQNLREQMTELESKDDSKANLAQLHRLVTRIQISESTALRRLASTQVKVNRLENDLLKAEKRLIQKEKELTNVYDKSHQREKRLRETITSLRQRYAGSIPLIQQERLTLRLTETLRKCISVQLALDEALNDKIKTESIIEGYEERKMLTSDIQDVLKQYNEEHKNHDINKNLEKKLVDWQERLSELRVSESTQRRQVGQLKEKVRHLESIVQNQEKQLNELELENSRLVKELDQREIQWEQREAELECAIEKNTISNYIDTENMNELKSIPNLLADEDIETVCNQVDHKDNFNEISKSIPLNSEQPSSKCVEESVQNYNHQTMNKLKNENTALRKRLTQLLQLLHLQDIKLQNAINHCSTTQNPDIQSTLAGLRANMELLQRRLNGKDESIARVNELLKQAYEANEKSNDRHNQEIAILQNKLQNKMEERLLQLAQNVESVGMTEISNVHLVELKKRLYELEESLNEQNQAVFRQAEQTKVIRQECDLWQLKYNQLQTKTETMKANMENLHREETMKLTSQIEQLQKELDKSNVKLNEYNNEVKRWKAEANKSPSVMQRQLAERLRTDLLEKDKQIRALSKALGELRHDLVTQAEQAVLATNSMQPIQCAPPFQEVNESKTINETVVSPVRANPIESAILPQSTKTNHEMEISKDKEIILKLKDLNKTLELECKDLKNQLESIKCTRTLNTPPKVDELIRKNRMLEEENNRLRMIPEKPYQDNRDIKSLTNEWEARKRLEAEINKLKEQLSKKSSEFTSIQKQLDLTRNALERTNRQNKYLREKVNEVWGPGAIPDESNDLTMEQNKNEILNRSSISERVDLHQQVEELQSEVERLRRAQRMSAGLPPGTKSLNTDTMLIKSADMRNKILIERIADLEKQLLDKGFVSPTKLQLEQAIQRDLLRLNNENIELKFELETLRSDTTRYKTRIHDLQLYVDLLKQEKEALRSGQNLDKSFDSDSSTMNSIKRIGESGRSPKELEKIIVCLKKVLKRCQAENERLKCAPGPVSHNELKQYKTEIKRLKNELETAQLTVGSKLFNRRLANEQGTAKLMHQYDSLKKDYEEVLSKNQAMTSQIEYLRREVDKLQKPPEQSNNNKQPS</sequence>
<feature type="region of interest" description="Disordered" evidence="9">
    <location>
        <begin position="2176"/>
        <end position="2196"/>
    </location>
</feature>